<dbReference type="AlphaFoldDB" id="A0A833SS40"/>
<dbReference type="GO" id="GO:0046872">
    <property type="term" value="F:metal ion binding"/>
    <property type="evidence" value="ECO:0007669"/>
    <property type="project" value="UniProtKB-KW"/>
</dbReference>
<keyword evidence="6" id="KW-0378">Hydrolase</keyword>
<evidence type="ECO:0000256" key="1">
    <source>
        <dbReference type="ARBA" id="ARBA00001968"/>
    </source>
</evidence>
<keyword evidence="4" id="KW-0540">Nuclease</keyword>
<keyword evidence="9" id="KW-0255">Endonuclease</keyword>
<dbReference type="PANTHER" id="PTHR22930">
    <property type="match status" value="1"/>
</dbReference>
<comment type="caution">
    <text evidence="9">The sequence shown here is derived from an EMBL/GenBank/DDBJ whole genome shotgun (WGS) entry which is preliminary data.</text>
</comment>
<evidence type="ECO:0000256" key="6">
    <source>
        <dbReference type="ARBA" id="ARBA00022801"/>
    </source>
</evidence>
<keyword evidence="10" id="KW-1185">Reference proteome</keyword>
<comment type="similarity">
    <text evidence="3">Belongs to the HARBI1 family.</text>
</comment>
<evidence type="ECO:0000256" key="2">
    <source>
        <dbReference type="ARBA" id="ARBA00004123"/>
    </source>
</evidence>
<dbReference type="GO" id="GO:0004519">
    <property type="term" value="F:endonuclease activity"/>
    <property type="evidence" value="ECO:0007669"/>
    <property type="project" value="UniProtKB-KW"/>
</dbReference>
<dbReference type="GO" id="GO:0005634">
    <property type="term" value="C:nucleus"/>
    <property type="evidence" value="ECO:0007669"/>
    <property type="project" value="UniProtKB-SubCell"/>
</dbReference>
<evidence type="ECO:0000313" key="10">
    <source>
        <dbReference type="Proteomes" id="UP000602510"/>
    </source>
</evidence>
<evidence type="ECO:0000259" key="8">
    <source>
        <dbReference type="Pfam" id="PF13359"/>
    </source>
</evidence>
<dbReference type="Pfam" id="PF13359">
    <property type="entry name" value="DDE_Tnp_4"/>
    <property type="match status" value="1"/>
</dbReference>
<protein>
    <submittedName>
        <fullName evidence="9">DDE superfamily endonuclease</fullName>
    </submittedName>
</protein>
<feature type="domain" description="DDE Tnp4" evidence="8">
    <location>
        <begin position="112"/>
        <end position="265"/>
    </location>
</feature>
<comment type="subcellular location">
    <subcellularLocation>
        <location evidence="2">Nucleus</location>
    </subcellularLocation>
</comment>
<accession>A0A833SS40</accession>
<reference evidence="9" key="1">
    <citation type="submission" date="2020-04" db="EMBL/GenBank/DDBJ databases">
        <title>Hybrid Assembly of Korean Phytophthora infestans isolates.</title>
        <authorList>
            <person name="Prokchorchik M."/>
            <person name="Lee Y."/>
            <person name="Seo J."/>
            <person name="Cho J.-H."/>
            <person name="Park Y.-E."/>
            <person name="Jang D.-C."/>
            <person name="Im J.-S."/>
            <person name="Choi J.-G."/>
            <person name="Park H.-J."/>
            <person name="Lee G.-B."/>
            <person name="Lee Y.-G."/>
            <person name="Hong S.-Y."/>
            <person name="Cho K."/>
            <person name="Sohn K.H."/>
        </authorList>
    </citation>
    <scope>NUCLEOTIDE SEQUENCE</scope>
    <source>
        <strain evidence="9">KR_1_A1</strain>
    </source>
</reference>
<evidence type="ECO:0000256" key="5">
    <source>
        <dbReference type="ARBA" id="ARBA00022723"/>
    </source>
</evidence>
<evidence type="ECO:0000313" key="9">
    <source>
        <dbReference type="EMBL" id="KAF4032365.1"/>
    </source>
</evidence>
<evidence type="ECO:0000256" key="7">
    <source>
        <dbReference type="ARBA" id="ARBA00023242"/>
    </source>
</evidence>
<name>A0A833SS40_PHYIN</name>
<keyword evidence="5" id="KW-0479">Metal-binding</keyword>
<dbReference type="InterPro" id="IPR027806">
    <property type="entry name" value="HARBI1_dom"/>
</dbReference>
<dbReference type="Proteomes" id="UP000602510">
    <property type="component" value="Unassembled WGS sequence"/>
</dbReference>
<evidence type="ECO:0000256" key="3">
    <source>
        <dbReference type="ARBA" id="ARBA00006958"/>
    </source>
</evidence>
<dbReference type="GO" id="GO:0016787">
    <property type="term" value="F:hydrolase activity"/>
    <property type="evidence" value="ECO:0007669"/>
    <property type="project" value="UniProtKB-KW"/>
</dbReference>
<proteinExistence type="inferred from homology"/>
<gene>
    <name evidence="9" type="ORF">GN244_ATG15769</name>
</gene>
<keyword evidence="7" id="KW-0539">Nucleus</keyword>
<dbReference type="EMBL" id="WSZM01000494">
    <property type="protein sequence ID" value="KAF4032365.1"/>
    <property type="molecule type" value="Genomic_DNA"/>
</dbReference>
<evidence type="ECO:0000256" key="4">
    <source>
        <dbReference type="ARBA" id="ARBA00022722"/>
    </source>
</evidence>
<organism evidence="9 10">
    <name type="scientific">Phytophthora infestans</name>
    <name type="common">Potato late blight agent</name>
    <name type="synonym">Botrytis infestans</name>
    <dbReference type="NCBI Taxonomy" id="4787"/>
    <lineage>
        <taxon>Eukaryota</taxon>
        <taxon>Sar</taxon>
        <taxon>Stramenopiles</taxon>
        <taxon>Oomycota</taxon>
        <taxon>Peronosporomycetes</taxon>
        <taxon>Peronosporales</taxon>
        <taxon>Peronosporaceae</taxon>
        <taxon>Phytophthora</taxon>
    </lineage>
</organism>
<sequence length="300" mass="33495">MLRCSKASFLAIAEQLRLRDVLFAGCVAKQHSYEKKSAAALYSFASPSGYREVAAAMGMNKSYVMDIVDEVCRVLYLSTCDAVSFPRDHQGWKDLQAGFAARRGYPGVVGAVDGSLLAIDRPEDYDGFYCRKGYPALSIQAIVTATSIFMSVEIRPGSWSDSKSWKHSIIGRRAASIIPVGTHFIGESGYALLPHLMVLYAEREEGGRLNALQRRYNFLHSSTRMAVECTFGLWKGRFRVLQTVMDEKTIVMTKRVAMATIVFHNWMLALRDTTRITPYVESTEYEASEIDDHSASDHAS</sequence>
<dbReference type="InterPro" id="IPR045249">
    <property type="entry name" value="HARBI1-like"/>
</dbReference>
<dbReference type="PANTHER" id="PTHR22930:SF85">
    <property type="entry name" value="GH03217P-RELATED"/>
    <property type="match status" value="1"/>
</dbReference>
<comment type="cofactor">
    <cofactor evidence="1">
        <name>a divalent metal cation</name>
        <dbReference type="ChEBI" id="CHEBI:60240"/>
    </cofactor>
</comment>